<evidence type="ECO:0000313" key="2">
    <source>
        <dbReference type="Proteomes" id="UP000219642"/>
    </source>
</evidence>
<dbReference type="Proteomes" id="UP000219642">
    <property type="component" value="Unassembled WGS sequence"/>
</dbReference>
<comment type="caution">
    <text evidence="1">The sequence shown here is derived from an EMBL/GenBank/DDBJ whole genome shotgun (WGS) entry which is preliminary data.</text>
</comment>
<organism evidence="1 2">
    <name type="scientific">Kosakonia pseudosacchari</name>
    <dbReference type="NCBI Taxonomy" id="1646340"/>
    <lineage>
        <taxon>Bacteria</taxon>
        <taxon>Pseudomonadati</taxon>
        <taxon>Pseudomonadota</taxon>
        <taxon>Gammaproteobacteria</taxon>
        <taxon>Enterobacterales</taxon>
        <taxon>Enterobacteriaceae</taxon>
        <taxon>Kosakonia</taxon>
    </lineage>
</organism>
<protein>
    <submittedName>
        <fullName evidence="1">Uncharacterized protein</fullName>
    </submittedName>
</protein>
<evidence type="ECO:0000313" key="1">
    <source>
        <dbReference type="EMBL" id="PDO84292.1"/>
    </source>
</evidence>
<sequence length="76" mass="8973">MEKDEAVDIILKVPFISYVIDFQLTGEISSIIFNNNRNALIHLYIQSLFRIKNINDENRRSKNILTGKFKKRINFT</sequence>
<keyword evidence="2" id="KW-1185">Reference proteome</keyword>
<proteinExistence type="predicted"/>
<dbReference type="EMBL" id="NITV01000010">
    <property type="protein sequence ID" value="PDO84292.1"/>
    <property type="molecule type" value="Genomic_DNA"/>
</dbReference>
<reference evidence="1 2" key="1">
    <citation type="submission" date="2017-06" db="EMBL/GenBank/DDBJ databases">
        <title>Draft genome sequence of nitrogen-fixing Kosakonia pseudosacchari strain NN143 isolated from sugarcane roots.</title>
        <authorList>
            <person name="Li Y."/>
            <person name="Li S."/>
            <person name="Lin L."/>
            <person name="Wu X."/>
            <person name="Yang L."/>
            <person name="Li Y."/>
            <person name="An Q."/>
        </authorList>
    </citation>
    <scope>NUCLEOTIDE SEQUENCE [LARGE SCALE GENOMIC DNA]</scope>
    <source>
        <strain evidence="1 2">NN143</strain>
    </source>
</reference>
<name>A0ABX4INT5_9ENTR</name>
<gene>
    <name evidence="1" type="ORF">BK796_18550</name>
</gene>
<accession>A0ABX4INT5</accession>